<keyword evidence="1" id="KW-0472">Membrane</keyword>
<evidence type="ECO:0000256" key="1">
    <source>
        <dbReference type="SAM" id="Phobius"/>
    </source>
</evidence>
<sequence>MLLGDIHTEPAVIFPLTTAPITLMKNITWHGQTTISLILSLAALIHVTFFLLAVPLLAVQLGSITIYSHIAVHLSQAGP</sequence>
<comment type="caution">
    <text evidence="2">The sequence shown here is derived from an EMBL/GenBank/DDBJ whole genome shotgun (WGS) entry which is preliminary data.</text>
</comment>
<evidence type="ECO:0000313" key="3">
    <source>
        <dbReference type="Proteomes" id="UP001285908"/>
    </source>
</evidence>
<reference evidence="2 3" key="1">
    <citation type="journal article" date="2023" name="Mol. Phylogenet. Evol.">
        <title>Genome-scale phylogeny and comparative genomics of the fungal order Sordariales.</title>
        <authorList>
            <person name="Hensen N."/>
            <person name="Bonometti L."/>
            <person name="Westerberg I."/>
            <person name="Brannstrom I.O."/>
            <person name="Guillou S."/>
            <person name="Cros-Aarteil S."/>
            <person name="Calhoun S."/>
            <person name="Haridas S."/>
            <person name="Kuo A."/>
            <person name="Mondo S."/>
            <person name="Pangilinan J."/>
            <person name="Riley R."/>
            <person name="LaButti K."/>
            <person name="Andreopoulos B."/>
            <person name="Lipzen A."/>
            <person name="Chen C."/>
            <person name="Yan M."/>
            <person name="Daum C."/>
            <person name="Ng V."/>
            <person name="Clum A."/>
            <person name="Steindorff A."/>
            <person name="Ohm R.A."/>
            <person name="Martin F."/>
            <person name="Silar P."/>
            <person name="Natvig D.O."/>
            <person name="Lalanne C."/>
            <person name="Gautier V."/>
            <person name="Ament-Velasquez S.L."/>
            <person name="Kruys A."/>
            <person name="Hutchinson M.I."/>
            <person name="Powell A.J."/>
            <person name="Barry K."/>
            <person name="Miller A.N."/>
            <person name="Grigoriev I.V."/>
            <person name="Debuchy R."/>
            <person name="Gladieux P."/>
            <person name="Hiltunen Thoren M."/>
            <person name="Johannesson H."/>
        </authorList>
    </citation>
    <scope>NUCLEOTIDE SEQUENCE [LARGE SCALE GENOMIC DNA]</scope>
    <source>
        <strain evidence="2 3">FGSC 10403</strain>
    </source>
</reference>
<dbReference type="EMBL" id="JAULSX010000004">
    <property type="protein sequence ID" value="KAK3492775.1"/>
    <property type="molecule type" value="Genomic_DNA"/>
</dbReference>
<accession>A0AAJ0I880</accession>
<dbReference type="RefSeq" id="XP_062693233.1">
    <property type="nucleotide sequence ID" value="XM_062832502.1"/>
</dbReference>
<keyword evidence="3" id="KW-1185">Reference proteome</keyword>
<dbReference type="GeneID" id="87870124"/>
<proteinExistence type="predicted"/>
<gene>
    <name evidence="2" type="ORF">B0T23DRAFT_149270</name>
</gene>
<name>A0AAJ0I880_9PEZI</name>
<dbReference type="Proteomes" id="UP001285908">
    <property type="component" value="Unassembled WGS sequence"/>
</dbReference>
<evidence type="ECO:0000313" key="2">
    <source>
        <dbReference type="EMBL" id="KAK3492775.1"/>
    </source>
</evidence>
<dbReference type="AlphaFoldDB" id="A0AAJ0I880"/>
<feature type="transmembrane region" description="Helical" evidence="1">
    <location>
        <begin position="35"/>
        <end position="59"/>
    </location>
</feature>
<keyword evidence="1" id="KW-0812">Transmembrane</keyword>
<organism evidence="2 3">
    <name type="scientific">Neurospora hispaniola</name>
    <dbReference type="NCBI Taxonomy" id="588809"/>
    <lineage>
        <taxon>Eukaryota</taxon>
        <taxon>Fungi</taxon>
        <taxon>Dikarya</taxon>
        <taxon>Ascomycota</taxon>
        <taxon>Pezizomycotina</taxon>
        <taxon>Sordariomycetes</taxon>
        <taxon>Sordariomycetidae</taxon>
        <taxon>Sordariales</taxon>
        <taxon>Sordariaceae</taxon>
        <taxon>Neurospora</taxon>
    </lineage>
</organism>
<keyword evidence="1" id="KW-1133">Transmembrane helix</keyword>
<protein>
    <submittedName>
        <fullName evidence="2">Uncharacterized protein</fullName>
    </submittedName>
</protein>